<reference evidence="3" key="1">
    <citation type="submission" date="2009-11" db="EMBL/GenBank/DDBJ databases">
        <title>The complete chromosome of Xylanimonas cellulosilytica DSM 15894.</title>
        <authorList>
            <consortium name="US DOE Joint Genome Institute (JGI-PGF)"/>
            <person name="Lucas S."/>
            <person name="Copeland A."/>
            <person name="Lapidus A."/>
            <person name="Glavina del Rio T."/>
            <person name="Dalin E."/>
            <person name="Tice H."/>
            <person name="Bruce D."/>
            <person name="Goodwin L."/>
            <person name="Pitluck S."/>
            <person name="Kyrpides N."/>
            <person name="Mavromatis K."/>
            <person name="Ivanova N."/>
            <person name="Mikhailova N."/>
            <person name="Foster B."/>
            <person name="Clum A."/>
            <person name="Brettin T."/>
            <person name="Detter J.C."/>
            <person name="Han C."/>
            <person name="Larimer F."/>
            <person name="Land M."/>
            <person name="Hauser L."/>
            <person name="Markowitz V."/>
            <person name="Cheng J.F."/>
            <person name="Hugenholtz P."/>
            <person name="Woyke T."/>
            <person name="Wu D."/>
            <person name="Gehrich-Schroeter G."/>
            <person name="Schneider S."/>
            <person name="Pukall S.R."/>
            <person name="Klenk H.P."/>
            <person name="Eisen J.A."/>
        </authorList>
    </citation>
    <scope>NUCLEOTIDE SEQUENCE [LARGE SCALE GENOMIC DNA]</scope>
    <source>
        <strain evidence="3">DSM 15894 / CECT 5975 / LMG 20990 / XIL07</strain>
    </source>
</reference>
<dbReference type="Proteomes" id="UP000002255">
    <property type="component" value="Chromosome"/>
</dbReference>
<organism evidence="2 3">
    <name type="scientific">Xylanimonas cellulosilytica (strain DSM 15894 / JCM 12276 / CECT 5975 / KCTC 9989 / LMG 20990 / NBRC 107835 / XIL07)</name>
    <dbReference type="NCBI Taxonomy" id="446471"/>
    <lineage>
        <taxon>Bacteria</taxon>
        <taxon>Bacillati</taxon>
        <taxon>Actinomycetota</taxon>
        <taxon>Actinomycetes</taxon>
        <taxon>Micrococcales</taxon>
        <taxon>Promicromonosporaceae</taxon>
        <taxon>Xylanimonas</taxon>
    </lineage>
</organism>
<dbReference type="ESTHER" id="xylcx-d1bth5">
    <property type="family name" value="HNLyase_Bact"/>
</dbReference>
<name>D1BTH5_XYLCX</name>
<dbReference type="InterPro" id="IPR000073">
    <property type="entry name" value="AB_hydrolase_1"/>
</dbReference>
<dbReference type="KEGG" id="xce:Xcel_1935"/>
<gene>
    <name evidence="2" type="ordered locus">Xcel_1935</name>
</gene>
<dbReference type="OrthoDB" id="9773549at2"/>
<evidence type="ECO:0000259" key="1">
    <source>
        <dbReference type="Pfam" id="PF12697"/>
    </source>
</evidence>
<dbReference type="InterPro" id="IPR029058">
    <property type="entry name" value="AB_hydrolase_fold"/>
</dbReference>
<reference evidence="2 3" key="2">
    <citation type="journal article" date="2010" name="Stand. Genomic Sci.">
        <title>Complete genome sequence of Xylanimonas cellulosilytica type strain (XIL07).</title>
        <authorList>
            <person name="Foster B."/>
            <person name="Pukall R."/>
            <person name="Abt B."/>
            <person name="Nolan M."/>
            <person name="Glavina Del Rio T."/>
            <person name="Chen F."/>
            <person name="Lucas S."/>
            <person name="Tice H."/>
            <person name="Pitluck S."/>
            <person name="Cheng J.-F."/>
            <person name="Chertkov O."/>
            <person name="Brettin T."/>
            <person name="Han C."/>
            <person name="Detter J.C."/>
            <person name="Bruce D."/>
            <person name="Goodwin L."/>
            <person name="Ivanova N."/>
            <person name="Mavromatis K."/>
            <person name="Pati A."/>
            <person name="Mikhailova N."/>
            <person name="Chen A."/>
            <person name="Palaniappan K."/>
            <person name="Land M."/>
            <person name="Hauser L."/>
            <person name="Chang Y.-J."/>
            <person name="Jeffries C.D."/>
            <person name="Chain P."/>
            <person name="Rohde M."/>
            <person name="Goeker M."/>
            <person name="Bristow J."/>
            <person name="Eisen J.A."/>
            <person name="Markowitz V."/>
            <person name="Hugenholtz P."/>
            <person name="Kyrpides N.C."/>
            <person name="Klenk H.-P."/>
            <person name="Lapidus A."/>
        </authorList>
    </citation>
    <scope>NUCLEOTIDE SEQUENCE [LARGE SCALE GENOMIC DNA]</scope>
    <source>
        <strain evidence="3">DSM 15894 / CECT 5975 / LMG 20990 / XIL07</strain>
    </source>
</reference>
<dbReference type="STRING" id="446471.Xcel_1935"/>
<dbReference type="EMBL" id="CP001821">
    <property type="protein sequence ID" value="ACZ30954.1"/>
    <property type="molecule type" value="Genomic_DNA"/>
</dbReference>
<dbReference type="AlphaFoldDB" id="D1BTH5"/>
<dbReference type="Pfam" id="PF12697">
    <property type="entry name" value="Abhydrolase_6"/>
    <property type="match status" value="1"/>
</dbReference>
<sequence>MDIILIPGFWLDASAWDDVVPALEAAGHTAHPLTLPGLTRDADRSDIHLADHVAAVVAAIDAVPDARPVVLAGHSAGGGLAYAAAAQRIDRVARVIYVDSGPMAEGDAINADLDPAIVDFELPPWSGFGEDDDLVDLTDDLRDRFRARAIPQPGHTVREPHHYTGDADLRRTIPGTVIACEYPAQTLRQLMEQDHPYVREFSLLTDYEIVDLPTGHWPMFTKPAELAAAIAAAAR</sequence>
<dbReference type="PANTHER" id="PTHR37017:SF11">
    <property type="entry name" value="ESTERASE_LIPASE_THIOESTERASE DOMAIN-CONTAINING PROTEIN"/>
    <property type="match status" value="1"/>
</dbReference>
<dbReference type="GO" id="GO:0016787">
    <property type="term" value="F:hydrolase activity"/>
    <property type="evidence" value="ECO:0007669"/>
    <property type="project" value="UniProtKB-KW"/>
</dbReference>
<dbReference type="RefSeq" id="WP_012878696.1">
    <property type="nucleotide sequence ID" value="NC_013530.1"/>
</dbReference>
<evidence type="ECO:0000313" key="2">
    <source>
        <dbReference type="EMBL" id="ACZ30954.1"/>
    </source>
</evidence>
<accession>D1BTH5</accession>
<dbReference type="eggNOG" id="COG0596">
    <property type="taxonomic scope" value="Bacteria"/>
</dbReference>
<protein>
    <submittedName>
        <fullName evidence="2">Alpha/beta hydrolase fold protein</fullName>
    </submittedName>
</protein>
<dbReference type="SUPFAM" id="SSF53474">
    <property type="entry name" value="alpha/beta-Hydrolases"/>
    <property type="match status" value="1"/>
</dbReference>
<dbReference type="HOGENOM" id="CLU_046066_3_2_11"/>
<keyword evidence="3" id="KW-1185">Reference proteome</keyword>
<dbReference type="PANTHER" id="PTHR37017">
    <property type="entry name" value="AB HYDROLASE-1 DOMAIN-CONTAINING PROTEIN-RELATED"/>
    <property type="match status" value="1"/>
</dbReference>
<keyword evidence="2" id="KW-0378">Hydrolase</keyword>
<proteinExistence type="predicted"/>
<dbReference type="InterPro" id="IPR052897">
    <property type="entry name" value="Sec-Metab_Biosynth_Hydrolase"/>
</dbReference>
<evidence type="ECO:0000313" key="3">
    <source>
        <dbReference type="Proteomes" id="UP000002255"/>
    </source>
</evidence>
<feature type="domain" description="AB hydrolase-1" evidence="1">
    <location>
        <begin position="3"/>
        <end position="229"/>
    </location>
</feature>
<dbReference type="Gene3D" id="3.40.50.1820">
    <property type="entry name" value="alpha/beta hydrolase"/>
    <property type="match status" value="1"/>
</dbReference>